<accession>A0ABY7RZB4</accession>
<dbReference type="InterPro" id="IPR026444">
    <property type="entry name" value="Secre_tail"/>
</dbReference>
<evidence type="ECO:0000259" key="3">
    <source>
        <dbReference type="Pfam" id="PF18962"/>
    </source>
</evidence>
<feature type="signal peptide" evidence="2">
    <location>
        <begin position="1"/>
        <end position="19"/>
    </location>
</feature>
<evidence type="ECO:0000313" key="4">
    <source>
        <dbReference type="EMBL" id="WCO02501.1"/>
    </source>
</evidence>
<evidence type="ECO:0000256" key="2">
    <source>
        <dbReference type="SAM" id="SignalP"/>
    </source>
</evidence>
<gene>
    <name evidence="4" type="ORF">MUN68_003170</name>
</gene>
<dbReference type="RefSeq" id="WP_249995270.1">
    <property type="nucleotide sequence ID" value="NZ_CP116221.1"/>
</dbReference>
<dbReference type="Proteomes" id="UP001202717">
    <property type="component" value="Chromosome"/>
</dbReference>
<name>A0ABY7RZB4_9FLAO</name>
<evidence type="ECO:0000313" key="5">
    <source>
        <dbReference type="Proteomes" id="UP001202717"/>
    </source>
</evidence>
<dbReference type="SUPFAM" id="SSF52047">
    <property type="entry name" value="RNI-like"/>
    <property type="match status" value="1"/>
</dbReference>
<proteinExistence type="predicted"/>
<dbReference type="NCBIfam" id="TIGR04183">
    <property type="entry name" value="Por_Secre_tail"/>
    <property type="match status" value="1"/>
</dbReference>
<dbReference type="Pfam" id="PF18962">
    <property type="entry name" value="Por_Secre_tail"/>
    <property type="match status" value="1"/>
</dbReference>
<keyword evidence="5" id="KW-1185">Reference proteome</keyword>
<dbReference type="InterPro" id="IPR032675">
    <property type="entry name" value="LRR_dom_sf"/>
</dbReference>
<dbReference type="Gene3D" id="3.80.10.10">
    <property type="entry name" value="Ribonuclease Inhibitor"/>
    <property type="match status" value="1"/>
</dbReference>
<dbReference type="EMBL" id="CP116221">
    <property type="protein sequence ID" value="WCO02501.1"/>
    <property type="molecule type" value="Genomic_DNA"/>
</dbReference>
<protein>
    <submittedName>
        <fullName evidence="4">T9SS type A sorting domain-containing protein</fullName>
    </submittedName>
</protein>
<reference evidence="4 5" key="1">
    <citation type="submission" date="2023-01" db="EMBL/GenBank/DDBJ databases">
        <title>Psychroserpens ponticola sp. nov., isolated from seawater.</title>
        <authorList>
            <person name="Kristyanto S."/>
            <person name="Jung J."/>
            <person name="Kim J.M."/>
            <person name="Jeon C.O."/>
        </authorList>
    </citation>
    <scope>NUCLEOTIDE SEQUENCE [LARGE SCALE GENOMIC DNA]</scope>
    <source>
        <strain evidence="4 5">MSW6</strain>
    </source>
</reference>
<keyword evidence="1 2" id="KW-0732">Signal</keyword>
<feature type="domain" description="Secretion system C-terminal sorting" evidence="3">
    <location>
        <begin position="546"/>
        <end position="617"/>
    </location>
</feature>
<organism evidence="4 5">
    <name type="scientific">Psychroserpens ponticola</name>
    <dbReference type="NCBI Taxonomy" id="2932268"/>
    <lineage>
        <taxon>Bacteria</taxon>
        <taxon>Pseudomonadati</taxon>
        <taxon>Bacteroidota</taxon>
        <taxon>Flavobacteriia</taxon>
        <taxon>Flavobacteriales</taxon>
        <taxon>Flavobacteriaceae</taxon>
        <taxon>Psychroserpens</taxon>
    </lineage>
</organism>
<sequence>MKIFYTLFLFFFSIALTQAQIVNIPDSELKLVLTSFNCVDIDNDGFPDADADTNDDGEIQVSEAEAVEYLILSGVIFDLTGLESFTNLKTFNAENADFYEIGFVGGIPQYTGIGILDLTFMSSVERILITTEYLTAIDVSGLTNLTHLQLFNVLYGSSQGVGVQPVPVNLQDCSNLLNLNMMNSLLDIDFCQVPTIEELNSFALDPSVGLINLNLNCLTNLRVLDISENQFDSLYLKNDSVIETFSGFSTFGNVLCVDDNQMELDSLGEMVNNFDTVTTTCEDADGSNVIFGFIDRNASTSGSEDCGTPTGSNDFVNPLRFNVMQNGESVSNFLPVNSGYYETPIGLDQGDYVVIPTVNFSDGYKVVPEQFNVSFATNNSEMFEQNLCMKPRVETVNGIEIKFFPYYYPPDPSLDRFDSYVVLTNTTNVNYTGSLRLNYDNNFTSPLDYDVFPDSESNGDTIWNSLTIDANDYIVIWLRIRYNSENDPDYPVIDGDQLVYDLFLTEQTNPTTESTESSFRLIQTINPDEEVLNVNDVSNQKPELDIYPNPSNEFINIEVNENILEITVFSMTGQLVNSVKYDQNNSKLIKMNISEFDQGIYFLSIKTSKSTFTEKIIKN</sequence>
<feature type="chain" id="PRO_5046211817" evidence="2">
    <location>
        <begin position="20"/>
        <end position="619"/>
    </location>
</feature>
<evidence type="ECO:0000256" key="1">
    <source>
        <dbReference type="ARBA" id="ARBA00022729"/>
    </source>
</evidence>